<sequence>MRRVASGFHSSRTSCPKCLSAERDACGIAVCLLTWKFGAGAPGRASSLGPGGGVFEDGGFALDFAFQRRSGERAGDITGEVSSNDRHYANITAHRGAQLGFWMFNDVGHCCSLRWYQAFMSRDSHCRNVGHQPSRRRSPSSPPTFPCYRCLSSLARLQLT</sequence>
<dbReference type="GeneID" id="89934621"/>
<dbReference type="EMBL" id="MU853332">
    <property type="protein sequence ID" value="KAK4117872.1"/>
    <property type="molecule type" value="Genomic_DNA"/>
</dbReference>
<evidence type="ECO:0000313" key="1">
    <source>
        <dbReference type="EMBL" id="KAK4117872.1"/>
    </source>
</evidence>
<comment type="caution">
    <text evidence="1">The sequence shown here is derived from an EMBL/GenBank/DDBJ whole genome shotgun (WGS) entry which is preliminary data.</text>
</comment>
<reference evidence="1" key="1">
    <citation type="journal article" date="2023" name="Mol. Phylogenet. Evol.">
        <title>Genome-scale phylogeny and comparative genomics of the fungal order Sordariales.</title>
        <authorList>
            <person name="Hensen N."/>
            <person name="Bonometti L."/>
            <person name="Westerberg I."/>
            <person name="Brannstrom I.O."/>
            <person name="Guillou S."/>
            <person name="Cros-Aarteil S."/>
            <person name="Calhoun S."/>
            <person name="Haridas S."/>
            <person name="Kuo A."/>
            <person name="Mondo S."/>
            <person name="Pangilinan J."/>
            <person name="Riley R."/>
            <person name="LaButti K."/>
            <person name="Andreopoulos B."/>
            <person name="Lipzen A."/>
            <person name="Chen C."/>
            <person name="Yan M."/>
            <person name="Daum C."/>
            <person name="Ng V."/>
            <person name="Clum A."/>
            <person name="Steindorff A."/>
            <person name="Ohm R.A."/>
            <person name="Martin F."/>
            <person name="Silar P."/>
            <person name="Natvig D.O."/>
            <person name="Lalanne C."/>
            <person name="Gautier V."/>
            <person name="Ament-Velasquez S.L."/>
            <person name="Kruys A."/>
            <person name="Hutchinson M.I."/>
            <person name="Powell A.J."/>
            <person name="Barry K."/>
            <person name="Miller A.N."/>
            <person name="Grigoriev I.V."/>
            <person name="Debuchy R."/>
            <person name="Gladieux P."/>
            <person name="Hiltunen Thoren M."/>
            <person name="Johannesson H."/>
        </authorList>
    </citation>
    <scope>NUCLEOTIDE SEQUENCE</scope>
    <source>
        <strain evidence="1">CBS 508.74</strain>
    </source>
</reference>
<proteinExistence type="predicted"/>
<accession>A0AAN6TNQ2</accession>
<dbReference type="AlphaFoldDB" id="A0AAN6TNQ2"/>
<organism evidence="1 2">
    <name type="scientific">Canariomyces notabilis</name>
    <dbReference type="NCBI Taxonomy" id="2074819"/>
    <lineage>
        <taxon>Eukaryota</taxon>
        <taxon>Fungi</taxon>
        <taxon>Dikarya</taxon>
        <taxon>Ascomycota</taxon>
        <taxon>Pezizomycotina</taxon>
        <taxon>Sordariomycetes</taxon>
        <taxon>Sordariomycetidae</taxon>
        <taxon>Sordariales</taxon>
        <taxon>Chaetomiaceae</taxon>
        <taxon>Canariomyces</taxon>
    </lineage>
</organism>
<gene>
    <name evidence="1" type="ORF">N656DRAFT_67670</name>
</gene>
<dbReference type="RefSeq" id="XP_064675442.1">
    <property type="nucleotide sequence ID" value="XM_064810496.1"/>
</dbReference>
<reference evidence="1" key="2">
    <citation type="submission" date="2023-05" db="EMBL/GenBank/DDBJ databases">
        <authorList>
            <consortium name="Lawrence Berkeley National Laboratory"/>
            <person name="Steindorff A."/>
            <person name="Hensen N."/>
            <person name="Bonometti L."/>
            <person name="Westerberg I."/>
            <person name="Brannstrom I.O."/>
            <person name="Guillou S."/>
            <person name="Cros-Aarteil S."/>
            <person name="Calhoun S."/>
            <person name="Haridas S."/>
            <person name="Kuo A."/>
            <person name="Mondo S."/>
            <person name="Pangilinan J."/>
            <person name="Riley R."/>
            <person name="Labutti K."/>
            <person name="Andreopoulos B."/>
            <person name="Lipzen A."/>
            <person name="Chen C."/>
            <person name="Yanf M."/>
            <person name="Daum C."/>
            <person name="Ng V."/>
            <person name="Clum A."/>
            <person name="Ohm R."/>
            <person name="Martin F."/>
            <person name="Silar P."/>
            <person name="Natvig D."/>
            <person name="Lalanne C."/>
            <person name="Gautier V."/>
            <person name="Ament-Velasquez S.L."/>
            <person name="Kruys A."/>
            <person name="Hutchinson M.I."/>
            <person name="Powell A.J."/>
            <person name="Barry K."/>
            <person name="Miller A.N."/>
            <person name="Grigoriev I.V."/>
            <person name="Debuchy R."/>
            <person name="Gladieux P."/>
            <person name="Thoren M.H."/>
            <person name="Johannesson H."/>
        </authorList>
    </citation>
    <scope>NUCLEOTIDE SEQUENCE</scope>
    <source>
        <strain evidence="1">CBS 508.74</strain>
    </source>
</reference>
<dbReference type="Proteomes" id="UP001302812">
    <property type="component" value="Unassembled WGS sequence"/>
</dbReference>
<name>A0AAN6TNQ2_9PEZI</name>
<evidence type="ECO:0000313" key="2">
    <source>
        <dbReference type="Proteomes" id="UP001302812"/>
    </source>
</evidence>
<protein>
    <submittedName>
        <fullName evidence="1">Uncharacterized protein</fullName>
    </submittedName>
</protein>
<keyword evidence="2" id="KW-1185">Reference proteome</keyword>